<dbReference type="Proteomes" id="UP000321555">
    <property type="component" value="Chromosome"/>
</dbReference>
<dbReference type="STRING" id="1742359.GCA_001439625_00749"/>
<dbReference type="InterPro" id="IPR016169">
    <property type="entry name" value="FAD-bd_PCMH_sub2"/>
</dbReference>
<proteinExistence type="predicted"/>
<name>A0A5B8Z7Z8_CYTDA</name>
<evidence type="ECO:0000256" key="1">
    <source>
        <dbReference type="ARBA" id="ARBA00022630"/>
    </source>
</evidence>
<dbReference type="SMART" id="SM01092">
    <property type="entry name" value="CO_deh_flav_C"/>
    <property type="match status" value="1"/>
</dbReference>
<sequence length="277" mass="31785">MLTTDIEYYQPNSLNEAIDLFFQLKHANKQPLYYCGGTEIITLHRLNLIRTGAIIDIKNIPECKIFELNDHFLIAGAAIPLTFLEEINYFPLLRKTSRGIADHTARNKITLGGNICSQIFYREALLPFLLADSYVILAGLDGVKSLPIHTVFNQTLNLVEGQFLVQLHTERSYLSLPHYTIKKRQQWDTGYPLITFAALKKDGQLRIAFSGLCPFPFRSLEVEKELNNRQLLIDERIMNAIKYLPSPILNDVEGSKEYRLFVLRNTLKDILIELEAE</sequence>
<dbReference type="InterPro" id="IPR016166">
    <property type="entry name" value="FAD-bd_PCMH"/>
</dbReference>
<dbReference type="SUPFAM" id="SSF55447">
    <property type="entry name" value="CO dehydrogenase flavoprotein C-terminal domain-like"/>
    <property type="match status" value="1"/>
</dbReference>
<reference evidence="6" key="1">
    <citation type="submission" date="2019-08" db="EMBL/GenBank/DDBJ databases">
        <authorList>
            <person name="Zheng X."/>
        </authorList>
    </citation>
    <scope>NUCLEOTIDE SEQUENCE [LARGE SCALE GENOMIC DNA]</scope>
    <source>
        <strain evidence="6">FJAT-25496</strain>
    </source>
</reference>
<keyword evidence="6" id="KW-1185">Reference proteome</keyword>
<dbReference type="PANTHER" id="PTHR42659">
    <property type="entry name" value="XANTHINE DEHYDROGENASE SUBUNIT C-RELATED"/>
    <property type="match status" value="1"/>
</dbReference>
<evidence type="ECO:0000259" key="4">
    <source>
        <dbReference type="PROSITE" id="PS51387"/>
    </source>
</evidence>
<dbReference type="OrthoDB" id="9774454at2"/>
<keyword evidence="2" id="KW-0274">FAD</keyword>
<dbReference type="InterPro" id="IPR002346">
    <property type="entry name" value="Mopterin_DH_FAD-bd"/>
</dbReference>
<dbReference type="PANTHER" id="PTHR42659:SF2">
    <property type="entry name" value="XANTHINE DEHYDROGENASE SUBUNIT C-RELATED"/>
    <property type="match status" value="1"/>
</dbReference>
<dbReference type="InterPro" id="IPR005107">
    <property type="entry name" value="CO_DH_flav_C"/>
</dbReference>
<dbReference type="EMBL" id="CP042593">
    <property type="protein sequence ID" value="QED47829.1"/>
    <property type="molecule type" value="Genomic_DNA"/>
</dbReference>
<organism evidence="5 6">
    <name type="scientific">Cytobacillus dafuensis</name>
    <name type="common">Bacillus dafuensis</name>
    <dbReference type="NCBI Taxonomy" id="1742359"/>
    <lineage>
        <taxon>Bacteria</taxon>
        <taxon>Bacillati</taxon>
        <taxon>Bacillota</taxon>
        <taxon>Bacilli</taxon>
        <taxon>Bacillales</taxon>
        <taxon>Bacillaceae</taxon>
        <taxon>Cytobacillus</taxon>
    </lineage>
</organism>
<dbReference type="RefSeq" id="WP_057770502.1">
    <property type="nucleotide sequence ID" value="NZ_CP042593.1"/>
</dbReference>
<dbReference type="InterPro" id="IPR051312">
    <property type="entry name" value="Diverse_Substr_Oxidored"/>
</dbReference>
<dbReference type="GO" id="GO:0071949">
    <property type="term" value="F:FAD binding"/>
    <property type="evidence" value="ECO:0007669"/>
    <property type="project" value="InterPro"/>
</dbReference>
<dbReference type="Gene3D" id="3.30.390.50">
    <property type="entry name" value="CO dehydrogenase flavoprotein, C-terminal domain"/>
    <property type="match status" value="1"/>
</dbReference>
<evidence type="ECO:0000313" key="5">
    <source>
        <dbReference type="EMBL" id="QED47829.1"/>
    </source>
</evidence>
<accession>A0A5B8Z7Z8</accession>
<protein>
    <submittedName>
        <fullName evidence="5">Xanthine dehydrogenase</fullName>
    </submittedName>
</protein>
<dbReference type="InterPro" id="IPR016167">
    <property type="entry name" value="FAD-bd_PCMH_sub1"/>
</dbReference>
<dbReference type="AlphaFoldDB" id="A0A5B8Z7Z8"/>
<dbReference type="Pfam" id="PF00941">
    <property type="entry name" value="FAD_binding_5"/>
    <property type="match status" value="1"/>
</dbReference>
<evidence type="ECO:0000256" key="2">
    <source>
        <dbReference type="ARBA" id="ARBA00022827"/>
    </source>
</evidence>
<dbReference type="Gene3D" id="3.30.465.10">
    <property type="match status" value="1"/>
</dbReference>
<dbReference type="GO" id="GO:0016491">
    <property type="term" value="F:oxidoreductase activity"/>
    <property type="evidence" value="ECO:0007669"/>
    <property type="project" value="UniProtKB-KW"/>
</dbReference>
<dbReference type="Gene3D" id="3.30.43.10">
    <property type="entry name" value="Uridine Diphospho-n-acetylenolpyruvylglucosamine Reductase, domain 2"/>
    <property type="match status" value="1"/>
</dbReference>
<dbReference type="KEGG" id="bda:FSZ17_11535"/>
<evidence type="ECO:0000313" key="6">
    <source>
        <dbReference type="Proteomes" id="UP000321555"/>
    </source>
</evidence>
<gene>
    <name evidence="5" type="ORF">FSZ17_11535</name>
</gene>
<dbReference type="InterPro" id="IPR036683">
    <property type="entry name" value="CO_DH_flav_C_dom_sf"/>
</dbReference>
<dbReference type="InterPro" id="IPR036318">
    <property type="entry name" value="FAD-bd_PCMH-like_sf"/>
</dbReference>
<dbReference type="PROSITE" id="PS51387">
    <property type="entry name" value="FAD_PCMH"/>
    <property type="match status" value="1"/>
</dbReference>
<evidence type="ECO:0000256" key="3">
    <source>
        <dbReference type="ARBA" id="ARBA00023002"/>
    </source>
</evidence>
<keyword evidence="1" id="KW-0285">Flavoprotein</keyword>
<dbReference type="SUPFAM" id="SSF56176">
    <property type="entry name" value="FAD-binding/transporter-associated domain-like"/>
    <property type="match status" value="1"/>
</dbReference>
<keyword evidence="3" id="KW-0560">Oxidoreductase</keyword>
<feature type="domain" description="FAD-binding PCMH-type" evidence="4">
    <location>
        <begin position="1"/>
        <end position="174"/>
    </location>
</feature>